<proteinExistence type="predicted"/>
<dbReference type="InterPro" id="IPR012899">
    <property type="entry name" value="LTXXQ"/>
</dbReference>
<evidence type="ECO:0000313" key="3">
    <source>
        <dbReference type="EMBL" id="SMO77845.1"/>
    </source>
</evidence>
<evidence type="ECO:0000256" key="1">
    <source>
        <dbReference type="SAM" id="MobiDB-lite"/>
    </source>
</evidence>
<name>A0A521E1Y8_SACCC</name>
<dbReference type="EMBL" id="FXTB01000007">
    <property type="protein sequence ID" value="SMO77845.1"/>
    <property type="molecule type" value="Genomic_DNA"/>
</dbReference>
<keyword evidence="4" id="KW-1185">Reference proteome</keyword>
<organism evidence="3 4">
    <name type="scientific">Saccharicrinis carchari</name>
    <dbReference type="NCBI Taxonomy" id="1168039"/>
    <lineage>
        <taxon>Bacteria</taxon>
        <taxon>Pseudomonadati</taxon>
        <taxon>Bacteroidota</taxon>
        <taxon>Bacteroidia</taxon>
        <taxon>Marinilabiliales</taxon>
        <taxon>Marinilabiliaceae</taxon>
        <taxon>Saccharicrinis</taxon>
    </lineage>
</organism>
<dbReference type="Proteomes" id="UP000319040">
    <property type="component" value="Unassembled WGS sequence"/>
</dbReference>
<keyword evidence="2" id="KW-1133">Transmembrane helix</keyword>
<evidence type="ECO:0000256" key="2">
    <source>
        <dbReference type="SAM" id="Phobius"/>
    </source>
</evidence>
<keyword evidence="2" id="KW-0812">Transmembrane</keyword>
<feature type="transmembrane region" description="Helical" evidence="2">
    <location>
        <begin position="31"/>
        <end position="50"/>
    </location>
</feature>
<sequence>MFVVSYLLSINLPARPAVSLSNFKQMKKKHYIIIIVALVVLNVFSWRIWWESPSRPESTPLERVKNERRSKSDRSGIGFFEQRLNLSQEQKQAFGNLKQSYFSQLEQVKDSMSVVRKKLISSIGSEMDEETREILFDKMAKHKLKMERMTIEHFNDMRRLCSEEQKPVFDTIMVRMMERSSMFKDSGRKGRHRRDEGRRRGR</sequence>
<dbReference type="AlphaFoldDB" id="A0A521E1Y8"/>
<protein>
    <submittedName>
        <fullName evidence="3">LTXXQ motif family protein</fullName>
    </submittedName>
</protein>
<feature type="region of interest" description="Disordered" evidence="1">
    <location>
        <begin position="180"/>
        <end position="202"/>
    </location>
</feature>
<dbReference type="Pfam" id="PF07813">
    <property type="entry name" value="LTXXQ"/>
    <property type="match status" value="1"/>
</dbReference>
<reference evidence="3 4" key="1">
    <citation type="submission" date="2017-05" db="EMBL/GenBank/DDBJ databases">
        <authorList>
            <person name="Varghese N."/>
            <person name="Submissions S."/>
        </authorList>
    </citation>
    <scope>NUCLEOTIDE SEQUENCE [LARGE SCALE GENOMIC DNA]</scope>
    <source>
        <strain evidence="3 4">DSM 27040</strain>
    </source>
</reference>
<keyword evidence="2" id="KW-0472">Membrane</keyword>
<gene>
    <name evidence="3" type="ORF">SAMN06265379_107126</name>
</gene>
<accession>A0A521E1Y8</accession>
<dbReference type="Gene3D" id="1.20.120.1490">
    <property type="match status" value="1"/>
</dbReference>
<evidence type="ECO:0000313" key="4">
    <source>
        <dbReference type="Proteomes" id="UP000319040"/>
    </source>
</evidence>
<dbReference type="GO" id="GO:0042597">
    <property type="term" value="C:periplasmic space"/>
    <property type="evidence" value="ECO:0007669"/>
    <property type="project" value="InterPro"/>
</dbReference>